<feature type="compositionally biased region" description="Polar residues" evidence="1">
    <location>
        <begin position="515"/>
        <end position="528"/>
    </location>
</feature>
<feature type="compositionally biased region" description="Low complexity" evidence="1">
    <location>
        <begin position="363"/>
        <end position="391"/>
    </location>
</feature>
<evidence type="ECO:0000313" key="2">
    <source>
        <dbReference type="EMBL" id="POY74283.1"/>
    </source>
</evidence>
<organism evidence="2 3">
    <name type="scientific">Rhodotorula taiwanensis</name>
    <dbReference type="NCBI Taxonomy" id="741276"/>
    <lineage>
        <taxon>Eukaryota</taxon>
        <taxon>Fungi</taxon>
        <taxon>Dikarya</taxon>
        <taxon>Basidiomycota</taxon>
        <taxon>Pucciniomycotina</taxon>
        <taxon>Microbotryomycetes</taxon>
        <taxon>Sporidiobolales</taxon>
        <taxon>Sporidiobolaceae</taxon>
        <taxon>Rhodotorula</taxon>
    </lineage>
</organism>
<gene>
    <name evidence="2" type="ORF">BMF94_2721</name>
</gene>
<feature type="compositionally biased region" description="Low complexity" evidence="1">
    <location>
        <begin position="326"/>
        <end position="336"/>
    </location>
</feature>
<feature type="compositionally biased region" description="Pro residues" evidence="1">
    <location>
        <begin position="337"/>
        <end position="346"/>
    </location>
</feature>
<feature type="compositionally biased region" description="Low complexity" evidence="1">
    <location>
        <begin position="284"/>
        <end position="311"/>
    </location>
</feature>
<dbReference type="EMBL" id="PJQD01000026">
    <property type="protein sequence ID" value="POY74283.1"/>
    <property type="molecule type" value="Genomic_DNA"/>
</dbReference>
<accession>A0A2S5BC03</accession>
<name>A0A2S5BC03_9BASI</name>
<comment type="caution">
    <text evidence="2">The sequence shown here is derived from an EMBL/GenBank/DDBJ whole genome shotgun (WGS) entry which is preliminary data.</text>
</comment>
<sequence length="567" mass="56027">MDVAEPPPKRIRLSPPPLPSSNSAREPVIADSTDPSPAPPPAPPAATTAEELPPPNPGAELPESVASSPLSAINSDGDLPRSGGHEDTTGMTTVEDGEPKEDDAWRRGGGPADETGDEGPSSTAVDAGEANADDTDADATPVASTPAPPLVGSATALGIAAPSESSPLDSGTRQEALSTRDGTTDDPQAAPQAVDTSAFGDPVATPGSTAAALTAPATEETLGSLPPPQPTAAASIAAGPVSSPPVQHASAPGAAPAPVEEEAVIPSALGEDALMADALAAASGGLQGGTAPLANAAAESPAAAPATAAIASVQGEAPLKDSTASPAADPTGTDQTPPDPLPPPASIPSEPASSTQPQVEALASAASSNAPVVAPPAAESAPVSAPENPAPFADASNPAPTPAAIPQPAAVPVPIRVSGPEPEPEPEPEDPFTVPQSEAYRAVRAASQWNSLLGWARSVRLESSPGGAERGWDFATGMYHVPRNSPAYTANVPRATPESLAASSSKKPLPALSLHSTPSSMLYSQNPDVANLSDDDGPGTGGVGTPSESLFTESGRPRRSRAAMTRG</sequence>
<protein>
    <submittedName>
        <fullName evidence="2">Uncharacterized protein</fullName>
    </submittedName>
</protein>
<feature type="compositionally biased region" description="Polar residues" evidence="1">
    <location>
        <begin position="163"/>
        <end position="181"/>
    </location>
</feature>
<evidence type="ECO:0000313" key="3">
    <source>
        <dbReference type="Proteomes" id="UP000237144"/>
    </source>
</evidence>
<dbReference type="STRING" id="741276.A0A2S5BC03"/>
<keyword evidence="3" id="KW-1185">Reference proteome</keyword>
<dbReference type="Proteomes" id="UP000237144">
    <property type="component" value="Unassembled WGS sequence"/>
</dbReference>
<feature type="region of interest" description="Disordered" evidence="1">
    <location>
        <begin position="1"/>
        <end position="263"/>
    </location>
</feature>
<feature type="compositionally biased region" description="Low complexity" evidence="1">
    <location>
        <begin position="499"/>
        <end position="514"/>
    </location>
</feature>
<proteinExistence type="predicted"/>
<feature type="compositionally biased region" description="Low complexity" evidence="1">
    <location>
        <begin position="204"/>
        <end position="223"/>
    </location>
</feature>
<feature type="region of interest" description="Disordered" evidence="1">
    <location>
        <begin position="284"/>
        <end position="436"/>
    </location>
</feature>
<dbReference type="AlphaFoldDB" id="A0A2S5BC03"/>
<dbReference type="OrthoDB" id="2530395at2759"/>
<evidence type="ECO:0000256" key="1">
    <source>
        <dbReference type="SAM" id="MobiDB-lite"/>
    </source>
</evidence>
<feature type="compositionally biased region" description="Low complexity" evidence="1">
    <location>
        <begin position="249"/>
        <end position="263"/>
    </location>
</feature>
<feature type="compositionally biased region" description="Pro residues" evidence="1">
    <location>
        <begin position="399"/>
        <end position="411"/>
    </location>
</feature>
<reference evidence="2 3" key="1">
    <citation type="journal article" date="2018" name="Front. Microbiol.">
        <title>Prospects for Fungal Bioremediation of Acidic Radioactive Waste Sites: Characterization and Genome Sequence of Rhodotorula taiwanensis MD1149.</title>
        <authorList>
            <person name="Tkavc R."/>
            <person name="Matrosova V.Y."/>
            <person name="Grichenko O.E."/>
            <person name="Gostincar C."/>
            <person name="Volpe R.P."/>
            <person name="Klimenkova P."/>
            <person name="Gaidamakova E.K."/>
            <person name="Zhou C.E."/>
            <person name="Stewart B.J."/>
            <person name="Lyman M.G."/>
            <person name="Malfatti S.A."/>
            <person name="Rubinfeld B."/>
            <person name="Courtot M."/>
            <person name="Singh J."/>
            <person name="Dalgard C.L."/>
            <person name="Hamilton T."/>
            <person name="Frey K.G."/>
            <person name="Gunde-Cimerman N."/>
            <person name="Dugan L."/>
            <person name="Daly M.J."/>
        </authorList>
    </citation>
    <scope>NUCLEOTIDE SEQUENCE [LARGE SCALE GENOMIC DNA]</scope>
    <source>
        <strain evidence="2 3">MD1149</strain>
    </source>
</reference>
<feature type="compositionally biased region" description="Polar residues" evidence="1">
    <location>
        <begin position="65"/>
        <end position="74"/>
    </location>
</feature>
<feature type="region of interest" description="Disordered" evidence="1">
    <location>
        <begin position="490"/>
        <end position="567"/>
    </location>
</feature>